<evidence type="ECO:0000313" key="1">
    <source>
        <dbReference type="EMBL" id="EEU29819.1"/>
    </source>
</evidence>
<proteinExistence type="predicted"/>
<dbReference type="EMBL" id="GG698805">
    <property type="protein sequence ID" value="EEU29819.1"/>
    <property type="molecule type" value="Genomic_DNA"/>
</dbReference>
<name>C7XWZ9_9LACO</name>
<dbReference type="Proteomes" id="UP000003987">
    <property type="component" value="Unassembled WGS sequence"/>
</dbReference>
<sequence length="138" mass="16211">MNDSLELFLENEGITSLYDLVGIQANRLFNIYKDKMKQPGASYRAFTEQLEMLGFVMKRKHFNGKNYQKVICVRNDKLTQEKIKTMFNELNVTPDRLGSVDRKTGEITILKTWHYGYDEFKKNYPQSSAVFTPFEFTN</sequence>
<organism evidence="1 2">
    <name type="scientific">Limosilactobacillus coleohominis 101-4-CHN</name>
    <dbReference type="NCBI Taxonomy" id="575594"/>
    <lineage>
        <taxon>Bacteria</taxon>
        <taxon>Bacillati</taxon>
        <taxon>Bacillota</taxon>
        <taxon>Bacilli</taxon>
        <taxon>Lactobacillales</taxon>
        <taxon>Lactobacillaceae</taxon>
        <taxon>Limosilactobacillus</taxon>
    </lineage>
</organism>
<reference evidence="1 2" key="1">
    <citation type="submission" date="2009-06" db="EMBL/GenBank/DDBJ databases">
        <title>The Genome Sequence of Lactobacillus coleohominis strain 101-4-CHN.</title>
        <authorList>
            <consortium name="The Broad Institute Genome Sequencing Platform"/>
            <person name="Ward D."/>
            <person name="Young S.K."/>
            <person name="Zeng Q."/>
            <person name="Koehrsen M."/>
            <person name="Alvarado L."/>
            <person name="Berlin A."/>
            <person name="Borenstein D."/>
            <person name="Chen Z."/>
            <person name="Engels R."/>
            <person name="Freedman E."/>
            <person name="Gellesch M."/>
            <person name="Goldberg J."/>
            <person name="Griggs A."/>
            <person name="Gujja S."/>
            <person name="Heiman D."/>
            <person name="Hepburn T."/>
            <person name="Howarth C."/>
            <person name="Jen D."/>
            <person name="Larson L."/>
            <person name="Lewis B."/>
            <person name="Mehta T."/>
            <person name="Park D."/>
            <person name="Pearson M."/>
            <person name="Roberts A."/>
            <person name="Saif S."/>
            <person name="Shea T."/>
            <person name="Shenoy N."/>
            <person name="Sisk P."/>
            <person name="Stolte C."/>
            <person name="Sykes S."/>
            <person name="Walk T."/>
            <person name="White J."/>
            <person name="Yandava C."/>
            <person name="Liu Y."/>
            <person name="Xu Q."/>
            <person name="Lander E."/>
            <person name="Nusbaum C."/>
            <person name="Galagan J."/>
            <person name="Birren B."/>
        </authorList>
    </citation>
    <scope>NUCLEOTIDE SEQUENCE [LARGE SCALE GENOMIC DNA]</scope>
    <source>
        <strain evidence="1 2">101-4-CHN</strain>
    </source>
</reference>
<evidence type="ECO:0000313" key="2">
    <source>
        <dbReference type="Proteomes" id="UP000003987"/>
    </source>
</evidence>
<dbReference type="STRING" id="575594.HMPREF0501_01284"/>
<dbReference type="RefSeq" id="WP_006917154.1">
    <property type="nucleotide sequence ID" value="NZ_GG698805.1"/>
</dbReference>
<dbReference type="OrthoDB" id="9994545at2"/>
<gene>
    <name evidence="1" type="ORF">HMPREF0501_01284</name>
</gene>
<keyword evidence="2" id="KW-1185">Reference proteome</keyword>
<protein>
    <submittedName>
        <fullName evidence="1">Uncharacterized protein</fullName>
    </submittedName>
</protein>
<dbReference type="HOGENOM" id="CLU_1852641_0_0_9"/>
<accession>C7XWZ9</accession>
<dbReference type="AlphaFoldDB" id="C7XWZ9"/>